<dbReference type="SMART" id="SM00936">
    <property type="entry name" value="PBP5_C"/>
    <property type="match status" value="1"/>
</dbReference>
<evidence type="ECO:0000256" key="12">
    <source>
        <dbReference type="ARBA" id="ARBA00034000"/>
    </source>
</evidence>
<evidence type="ECO:0000256" key="9">
    <source>
        <dbReference type="ARBA" id="ARBA00022960"/>
    </source>
</evidence>
<evidence type="ECO:0000256" key="3">
    <source>
        <dbReference type="ARBA" id="ARBA00007164"/>
    </source>
</evidence>
<keyword evidence="9" id="KW-0133">Cell shape</keyword>
<dbReference type="Pfam" id="PF00768">
    <property type="entry name" value="Peptidase_S11"/>
    <property type="match status" value="1"/>
</dbReference>
<dbReference type="Pfam" id="PF07943">
    <property type="entry name" value="PBP5_C"/>
    <property type="match status" value="1"/>
</dbReference>
<dbReference type="RefSeq" id="WP_379232597.1">
    <property type="nucleotide sequence ID" value="NZ_JBHSTE010000002.1"/>
</dbReference>
<dbReference type="Gene3D" id="3.40.710.10">
    <property type="entry name" value="DD-peptidase/beta-lactamase superfamily"/>
    <property type="match status" value="1"/>
</dbReference>
<evidence type="ECO:0000256" key="10">
    <source>
        <dbReference type="ARBA" id="ARBA00022984"/>
    </source>
</evidence>
<dbReference type="EC" id="3.4.16.4" evidence="4"/>
<comment type="caution">
    <text evidence="16">The sequence shown here is derived from an EMBL/GenBank/DDBJ whole genome shotgun (WGS) entry which is preliminary data.</text>
</comment>
<keyword evidence="8 16" id="KW-0378">Hydrolase</keyword>
<evidence type="ECO:0000256" key="8">
    <source>
        <dbReference type="ARBA" id="ARBA00022801"/>
    </source>
</evidence>
<dbReference type="SUPFAM" id="SSF56601">
    <property type="entry name" value="beta-lactamase/transpeptidase-like"/>
    <property type="match status" value="1"/>
</dbReference>
<evidence type="ECO:0000256" key="4">
    <source>
        <dbReference type="ARBA" id="ARBA00012448"/>
    </source>
</evidence>
<comment type="function">
    <text evidence="1">Removes C-terminal D-alanyl residues from sugar-peptide cell wall precursors.</text>
</comment>
<dbReference type="EMBL" id="JBHSTE010000002">
    <property type="protein sequence ID" value="MFC6332340.1"/>
    <property type="molecule type" value="Genomic_DNA"/>
</dbReference>
<dbReference type="PRINTS" id="PR00725">
    <property type="entry name" value="DADACBPTASE1"/>
</dbReference>
<proteinExistence type="inferred from homology"/>
<dbReference type="InterPro" id="IPR037167">
    <property type="entry name" value="Peptidase_S11_C_sf"/>
</dbReference>
<keyword evidence="17" id="KW-1185">Reference proteome</keyword>
<organism evidence="16 17">
    <name type="scientific">Paenibacillus septentrionalis</name>
    <dbReference type="NCBI Taxonomy" id="429342"/>
    <lineage>
        <taxon>Bacteria</taxon>
        <taxon>Bacillati</taxon>
        <taxon>Bacillota</taxon>
        <taxon>Bacilli</taxon>
        <taxon>Bacillales</taxon>
        <taxon>Paenibacillaceae</taxon>
        <taxon>Paenibacillus</taxon>
    </lineage>
</organism>
<dbReference type="InterPro" id="IPR012907">
    <property type="entry name" value="Peptidase_S11_C"/>
</dbReference>
<feature type="chain" id="PRO_5047382793" description="serine-type D-Ala-D-Ala carboxypeptidase" evidence="14">
    <location>
        <begin position="25"/>
        <end position="400"/>
    </location>
</feature>
<evidence type="ECO:0000256" key="5">
    <source>
        <dbReference type="ARBA" id="ARBA00022645"/>
    </source>
</evidence>
<dbReference type="GO" id="GO:0004180">
    <property type="term" value="F:carboxypeptidase activity"/>
    <property type="evidence" value="ECO:0007669"/>
    <property type="project" value="UniProtKB-KW"/>
</dbReference>
<evidence type="ECO:0000256" key="1">
    <source>
        <dbReference type="ARBA" id="ARBA00003217"/>
    </source>
</evidence>
<evidence type="ECO:0000256" key="7">
    <source>
        <dbReference type="ARBA" id="ARBA00022729"/>
    </source>
</evidence>
<name>A0ABW1V0R3_9BACL</name>
<dbReference type="InterPro" id="IPR001967">
    <property type="entry name" value="Peptidase_S11_N"/>
</dbReference>
<dbReference type="InterPro" id="IPR018044">
    <property type="entry name" value="Peptidase_S11"/>
</dbReference>
<protein>
    <recommendedName>
        <fullName evidence="4">serine-type D-Ala-D-Ala carboxypeptidase</fullName>
        <ecNumber evidence="4">3.4.16.4</ecNumber>
    </recommendedName>
</protein>
<accession>A0ABW1V0R3</accession>
<dbReference type="Proteomes" id="UP001596233">
    <property type="component" value="Unassembled WGS sequence"/>
</dbReference>
<evidence type="ECO:0000313" key="17">
    <source>
        <dbReference type="Proteomes" id="UP001596233"/>
    </source>
</evidence>
<dbReference type="InterPro" id="IPR012338">
    <property type="entry name" value="Beta-lactam/transpept-like"/>
</dbReference>
<comment type="similarity">
    <text evidence="3 13">Belongs to the peptidase S11 family.</text>
</comment>
<feature type="signal peptide" evidence="14">
    <location>
        <begin position="1"/>
        <end position="24"/>
    </location>
</feature>
<dbReference type="PANTHER" id="PTHR21581">
    <property type="entry name" value="D-ALANYL-D-ALANINE CARBOXYPEPTIDASE"/>
    <property type="match status" value="1"/>
</dbReference>
<keyword evidence="7 14" id="KW-0732">Signal</keyword>
<reference evidence="17" key="1">
    <citation type="journal article" date="2019" name="Int. J. Syst. Evol. Microbiol.">
        <title>The Global Catalogue of Microorganisms (GCM) 10K type strain sequencing project: providing services to taxonomists for standard genome sequencing and annotation.</title>
        <authorList>
            <consortium name="The Broad Institute Genomics Platform"/>
            <consortium name="The Broad Institute Genome Sequencing Center for Infectious Disease"/>
            <person name="Wu L."/>
            <person name="Ma J."/>
        </authorList>
    </citation>
    <scope>NUCLEOTIDE SEQUENCE [LARGE SCALE GENOMIC DNA]</scope>
    <source>
        <strain evidence="17">PCU 280</strain>
    </source>
</reference>
<sequence>MKKFTVSMLVISMLLMNLAVVVHANEADTVMEAAAIESQPNSAPALAPNALSAVVIDAESGTVIFEKNSHQKLPPASITKIMTMLLVMEAVDQGKLKLTDMVSTSERAASMGGSQIFLEVGEQMTVEDMLKGVAMASGNDASVALAEKIAGTEEQFVAMMNERAKQLGMKNTHFMNSNGLPVENHYSSAYDIALLSKELMKYELIRSFTGKYQDYLRKDSEKPFWLVNTNKLVRFYDGADGIKTGYTSEAKFCLSASAMRDGMRVIAVVMGAPSTKVRNAEVSQLLDYSFAQYMNYPIIKKGDVIGTLEIEKGMESKVDIVAPQNFTILVKRGSNTEQIHYVLDMDESMRAPIVEGQPIGKLMVYQGEALVKEYELLAPSTIERSSWWKLLKRSTKSLFH</sequence>
<dbReference type="Gene3D" id="2.60.410.10">
    <property type="entry name" value="D-Ala-D-Ala carboxypeptidase, C-terminal domain"/>
    <property type="match status" value="1"/>
</dbReference>
<keyword evidence="11" id="KW-0961">Cell wall biogenesis/degradation</keyword>
<gene>
    <name evidence="16" type="ORF">ACFP56_06860</name>
</gene>
<feature type="domain" description="Peptidase S11 D-Ala-D-Ala carboxypeptidase A C-terminal" evidence="15">
    <location>
        <begin position="293"/>
        <end position="384"/>
    </location>
</feature>
<keyword evidence="5 16" id="KW-0121">Carboxypeptidase</keyword>
<evidence type="ECO:0000313" key="16">
    <source>
        <dbReference type="EMBL" id="MFC6332340.1"/>
    </source>
</evidence>
<dbReference type="SUPFAM" id="SSF69189">
    <property type="entry name" value="Penicillin-binding protein associated domain"/>
    <property type="match status" value="1"/>
</dbReference>
<evidence type="ECO:0000256" key="11">
    <source>
        <dbReference type="ARBA" id="ARBA00023316"/>
    </source>
</evidence>
<keyword evidence="10" id="KW-0573">Peptidoglycan synthesis</keyword>
<evidence type="ECO:0000256" key="13">
    <source>
        <dbReference type="RuleBase" id="RU004016"/>
    </source>
</evidence>
<evidence type="ECO:0000256" key="2">
    <source>
        <dbReference type="ARBA" id="ARBA00004752"/>
    </source>
</evidence>
<evidence type="ECO:0000256" key="14">
    <source>
        <dbReference type="SAM" id="SignalP"/>
    </source>
</evidence>
<evidence type="ECO:0000259" key="15">
    <source>
        <dbReference type="SMART" id="SM00936"/>
    </source>
</evidence>
<dbReference type="PANTHER" id="PTHR21581:SF6">
    <property type="entry name" value="TRAFFICKING PROTEIN PARTICLE COMPLEX SUBUNIT 12"/>
    <property type="match status" value="1"/>
</dbReference>
<keyword evidence="6" id="KW-0645">Protease</keyword>
<evidence type="ECO:0000256" key="6">
    <source>
        <dbReference type="ARBA" id="ARBA00022670"/>
    </source>
</evidence>
<comment type="pathway">
    <text evidence="2">Cell wall biogenesis; peptidoglycan biosynthesis.</text>
</comment>
<dbReference type="InterPro" id="IPR015956">
    <property type="entry name" value="Peniciliin-bd_prot_C_sf"/>
</dbReference>
<comment type="catalytic activity">
    <reaction evidence="12">
        <text>Preferential cleavage: (Ac)2-L-Lys-D-Ala-|-D-Ala. Also transpeptidation of peptidyl-alanyl moieties that are N-acyl substituents of D-alanine.</text>
        <dbReference type="EC" id="3.4.16.4"/>
    </reaction>
</comment>